<dbReference type="InterPro" id="IPR050769">
    <property type="entry name" value="NAT_camello-type"/>
</dbReference>
<dbReference type="Pfam" id="PF00583">
    <property type="entry name" value="Acetyltransf_1"/>
    <property type="match status" value="1"/>
</dbReference>
<organism evidence="3 4">
    <name type="scientific">Marinilactibacillus piezotolerans</name>
    <dbReference type="NCBI Taxonomy" id="258723"/>
    <lineage>
        <taxon>Bacteria</taxon>
        <taxon>Bacillati</taxon>
        <taxon>Bacillota</taxon>
        <taxon>Bacilli</taxon>
        <taxon>Lactobacillales</taxon>
        <taxon>Carnobacteriaceae</taxon>
        <taxon>Marinilactibacillus</taxon>
    </lineage>
</organism>
<evidence type="ECO:0000313" key="3">
    <source>
        <dbReference type="EMBL" id="SFK42904.1"/>
    </source>
</evidence>
<name>A0A1I3ZFL2_9LACT</name>
<proteinExistence type="predicted"/>
<dbReference type="InterPro" id="IPR016181">
    <property type="entry name" value="Acyl_CoA_acyltransferase"/>
</dbReference>
<dbReference type="PANTHER" id="PTHR13947">
    <property type="entry name" value="GNAT FAMILY N-ACETYLTRANSFERASE"/>
    <property type="match status" value="1"/>
</dbReference>
<dbReference type="GO" id="GO:0008080">
    <property type="term" value="F:N-acetyltransferase activity"/>
    <property type="evidence" value="ECO:0007669"/>
    <property type="project" value="InterPro"/>
</dbReference>
<evidence type="ECO:0000256" key="1">
    <source>
        <dbReference type="ARBA" id="ARBA00022679"/>
    </source>
</evidence>
<gene>
    <name evidence="3" type="ORF">SAMN04488569_103316</name>
</gene>
<dbReference type="AlphaFoldDB" id="A0A1I3ZFL2"/>
<dbReference type="CDD" id="cd04301">
    <property type="entry name" value="NAT_SF"/>
    <property type="match status" value="1"/>
</dbReference>
<dbReference type="SUPFAM" id="SSF55729">
    <property type="entry name" value="Acyl-CoA N-acyltransferases (Nat)"/>
    <property type="match status" value="1"/>
</dbReference>
<sequence>MENMLIKRISTHNPEYTLSLSLRDLVLRKPLGLDIKQDNLSQEEKAIHFVVISGNKVVGTLFLIETDRNSYQMKQVAVHPDYQGQSVGTKLVLFAEKWAQDNEVQKIWLHARINAWSFYQKLGFIFTSDEYKQVGIVHKTMEKHYL</sequence>
<dbReference type="PROSITE" id="PS51186">
    <property type="entry name" value="GNAT"/>
    <property type="match status" value="1"/>
</dbReference>
<dbReference type="Gene3D" id="3.40.630.30">
    <property type="match status" value="1"/>
</dbReference>
<dbReference type="RefSeq" id="WP_091898057.1">
    <property type="nucleotide sequence ID" value="NZ_FOSJ01000033.1"/>
</dbReference>
<dbReference type="EMBL" id="FOSJ01000033">
    <property type="protein sequence ID" value="SFK42904.1"/>
    <property type="molecule type" value="Genomic_DNA"/>
</dbReference>
<dbReference type="OrthoDB" id="9796171at2"/>
<evidence type="ECO:0000259" key="2">
    <source>
        <dbReference type="PROSITE" id="PS51186"/>
    </source>
</evidence>
<dbReference type="InterPro" id="IPR000182">
    <property type="entry name" value="GNAT_dom"/>
</dbReference>
<feature type="domain" description="N-acetyltransferase" evidence="2">
    <location>
        <begin position="4"/>
        <end position="146"/>
    </location>
</feature>
<reference evidence="4" key="1">
    <citation type="submission" date="2016-10" db="EMBL/GenBank/DDBJ databases">
        <authorList>
            <person name="Varghese N."/>
            <person name="Submissions S."/>
        </authorList>
    </citation>
    <scope>NUCLEOTIDE SEQUENCE [LARGE SCALE GENOMIC DNA]</scope>
    <source>
        <strain evidence="4">DSM 16108</strain>
    </source>
</reference>
<keyword evidence="4" id="KW-1185">Reference proteome</keyword>
<protein>
    <submittedName>
        <fullName evidence="3">Acetyltransferase (GNAT) family protein</fullName>
    </submittedName>
</protein>
<dbReference type="PANTHER" id="PTHR13947:SF37">
    <property type="entry name" value="LD18367P"/>
    <property type="match status" value="1"/>
</dbReference>
<accession>A0A1I3ZFL2</accession>
<dbReference type="Proteomes" id="UP000199589">
    <property type="component" value="Unassembled WGS sequence"/>
</dbReference>
<evidence type="ECO:0000313" key="4">
    <source>
        <dbReference type="Proteomes" id="UP000199589"/>
    </source>
</evidence>
<keyword evidence="1 3" id="KW-0808">Transferase</keyword>